<sequence length="261" mass="28578">MRELMVSAATATTGITVASGTIRVMAGSDSGSNGVGVTRIVIGMIDLTGSMVDIPDDDESEISRVRRELEELKARCAGEKAESSLEALRREKDALQRAQSKSSEEENLRKEIEMLKARNEKGRFADAVSEISRSDEIAALRLQIHELEGVRAALEARGNELGNLKSENAALKKDFQALKGEISEIKNANNKRASDIVTEKSPPAEPDMGKQRMAPIDEAVYTPKDLKALHKAFKKAQAGEEMPIGRCKLLKSVWRIWGLSC</sequence>
<keyword evidence="3" id="KW-1185">Reference proteome</keyword>
<comment type="caution">
    <text evidence="2">The sequence shown here is derived from an EMBL/GenBank/DDBJ whole genome shotgun (WGS) entry which is preliminary data.</text>
</comment>
<reference evidence="2 3" key="1">
    <citation type="journal article" date="2018" name="Cell">
        <title>The Chara Genome: Secondary Complexity and Implications for Plant Terrestrialization.</title>
        <authorList>
            <person name="Nishiyama T."/>
            <person name="Sakayama H."/>
            <person name="Vries J.D."/>
            <person name="Buschmann H."/>
            <person name="Saint-Marcoux D."/>
            <person name="Ullrich K.K."/>
            <person name="Haas F.B."/>
            <person name="Vanderstraeten L."/>
            <person name="Becker D."/>
            <person name="Lang D."/>
            <person name="Vosolsobe S."/>
            <person name="Rombauts S."/>
            <person name="Wilhelmsson P.K.I."/>
            <person name="Janitza P."/>
            <person name="Kern R."/>
            <person name="Heyl A."/>
            <person name="Rumpler F."/>
            <person name="Villalobos L.I.A.C."/>
            <person name="Clay J.M."/>
            <person name="Skokan R."/>
            <person name="Toyoda A."/>
            <person name="Suzuki Y."/>
            <person name="Kagoshima H."/>
            <person name="Schijlen E."/>
            <person name="Tajeshwar N."/>
            <person name="Catarino B."/>
            <person name="Hetherington A.J."/>
            <person name="Saltykova A."/>
            <person name="Bonnot C."/>
            <person name="Breuninger H."/>
            <person name="Symeonidi A."/>
            <person name="Radhakrishnan G.V."/>
            <person name="Van Nieuwerburgh F."/>
            <person name="Deforce D."/>
            <person name="Chang C."/>
            <person name="Karol K.G."/>
            <person name="Hedrich R."/>
            <person name="Ulvskov P."/>
            <person name="Glockner G."/>
            <person name="Delwiche C.F."/>
            <person name="Petrasek J."/>
            <person name="Van de Peer Y."/>
            <person name="Friml J."/>
            <person name="Beilby M."/>
            <person name="Dolan L."/>
            <person name="Kohara Y."/>
            <person name="Sugano S."/>
            <person name="Fujiyama A."/>
            <person name="Delaux P.-M."/>
            <person name="Quint M."/>
            <person name="TheiBen G."/>
            <person name="Hagemann M."/>
            <person name="Harholt J."/>
            <person name="Dunand C."/>
            <person name="Zachgo S."/>
            <person name="Langdale J."/>
            <person name="Maumus F."/>
            <person name="Straeten D.V.D."/>
            <person name="Gould S.B."/>
            <person name="Rensing S.A."/>
        </authorList>
    </citation>
    <scope>NUCLEOTIDE SEQUENCE [LARGE SCALE GENOMIC DNA]</scope>
    <source>
        <strain evidence="2 3">S276</strain>
    </source>
</reference>
<evidence type="ECO:0000313" key="2">
    <source>
        <dbReference type="EMBL" id="GBG86609.1"/>
    </source>
</evidence>
<accession>A0A388LWL9</accession>
<proteinExistence type="predicted"/>
<evidence type="ECO:0000256" key="1">
    <source>
        <dbReference type="SAM" id="Coils"/>
    </source>
</evidence>
<feature type="coiled-coil region" evidence="1">
    <location>
        <begin position="62"/>
        <end position="188"/>
    </location>
</feature>
<dbReference type="Gramene" id="GBG86609">
    <property type="protein sequence ID" value="GBG86609"/>
    <property type="gene ID" value="CBR_g41673"/>
</dbReference>
<organism evidence="2 3">
    <name type="scientific">Chara braunii</name>
    <name type="common">Braun's stonewort</name>
    <dbReference type="NCBI Taxonomy" id="69332"/>
    <lineage>
        <taxon>Eukaryota</taxon>
        <taxon>Viridiplantae</taxon>
        <taxon>Streptophyta</taxon>
        <taxon>Charophyceae</taxon>
        <taxon>Charales</taxon>
        <taxon>Characeae</taxon>
        <taxon>Chara</taxon>
    </lineage>
</organism>
<dbReference type="Proteomes" id="UP000265515">
    <property type="component" value="Unassembled WGS sequence"/>
</dbReference>
<evidence type="ECO:0000313" key="3">
    <source>
        <dbReference type="Proteomes" id="UP000265515"/>
    </source>
</evidence>
<name>A0A388LWL9_CHABU</name>
<dbReference type="Gene3D" id="1.10.287.1490">
    <property type="match status" value="1"/>
</dbReference>
<dbReference type="AlphaFoldDB" id="A0A388LWL9"/>
<dbReference type="EMBL" id="BFEA01000571">
    <property type="protein sequence ID" value="GBG86609.1"/>
    <property type="molecule type" value="Genomic_DNA"/>
</dbReference>
<gene>
    <name evidence="2" type="ORF">CBR_g41673</name>
</gene>
<keyword evidence="1" id="KW-0175">Coiled coil</keyword>
<protein>
    <submittedName>
        <fullName evidence="2">Uncharacterized protein</fullName>
    </submittedName>
</protein>